<feature type="compositionally biased region" description="Basic residues" evidence="3">
    <location>
        <begin position="1"/>
        <end position="16"/>
    </location>
</feature>
<dbReference type="AlphaFoldDB" id="A0A6I9R0B7"/>
<dbReference type="SMART" id="SM00360">
    <property type="entry name" value="RRM"/>
    <property type="match status" value="3"/>
</dbReference>
<evidence type="ECO:0000256" key="3">
    <source>
        <dbReference type="SAM" id="MobiDB-lite"/>
    </source>
</evidence>
<dbReference type="Proteomes" id="UP000504607">
    <property type="component" value="Chromosome 4"/>
</dbReference>
<feature type="region of interest" description="Disordered" evidence="3">
    <location>
        <begin position="169"/>
        <end position="263"/>
    </location>
</feature>
<accession>A0A6I9R0B7</accession>
<feature type="domain" description="RRM" evidence="4">
    <location>
        <begin position="296"/>
        <end position="375"/>
    </location>
</feature>
<gene>
    <name evidence="6" type="primary">LOC105042717</name>
</gene>
<dbReference type="InterPro" id="IPR012677">
    <property type="entry name" value="Nucleotide-bd_a/b_plait_sf"/>
</dbReference>
<dbReference type="Gene3D" id="3.30.70.330">
    <property type="match status" value="3"/>
</dbReference>
<dbReference type="OrthoDB" id="3800936at2759"/>
<dbReference type="CDD" id="cd00590">
    <property type="entry name" value="RRM_SF"/>
    <property type="match status" value="3"/>
</dbReference>
<keyword evidence="1 2" id="KW-0694">RNA-binding</keyword>
<evidence type="ECO:0000256" key="2">
    <source>
        <dbReference type="PROSITE-ProRule" id="PRU00176"/>
    </source>
</evidence>
<feature type="region of interest" description="Disordered" evidence="3">
    <location>
        <begin position="1"/>
        <end position="52"/>
    </location>
</feature>
<dbReference type="InterPro" id="IPR035979">
    <property type="entry name" value="RBD_domain_sf"/>
</dbReference>
<feature type="compositionally biased region" description="Low complexity" evidence="3">
    <location>
        <begin position="17"/>
        <end position="38"/>
    </location>
</feature>
<feature type="region of interest" description="Disordered" evidence="3">
    <location>
        <begin position="559"/>
        <end position="677"/>
    </location>
</feature>
<dbReference type="GeneID" id="105042717"/>
<evidence type="ECO:0000259" key="4">
    <source>
        <dbReference type="PROSITE" id="PS50102"/>
    </source>
</evidence>
<feature type="compositionally biased region" description="Basic residues" evidence="3">
    <location>
        <begin position="621"/>
        <end position="639"/>
    </location>
</feature>
<dbReference type="InterPro" id="IPR000504">
    <property type="entry name" value="RRM_dom"/>
</dbReference>
<name>A0A6I9R0B7_ELAGV</name>
<reference evidence="6" key="1">
    <citation type="submission" date="2025-08" db="UniProtKB">
        <authorList>
            <consortium name="RefSeq"/>
        </authorList>
    </citation>
    <scope>IDENTIFICATION</scope>
</reference>
<evidence type="ECO:0000313" key="5">
    <source>
        <dbReference type="Proteomes" id="UP000504607"/>
    </source>
</evidence>
<organism evidence="5 6">
    <name type="scientific">Elaeis guineensis var. tenera</name>
    <name type="common">Oil palm</name>
    <dbReference type="NCBI Taxonomy" id="51953"/>
    <lineage>
        <taxon>Eukaryota</taxon>
        <taxon>Viridiplantae</taxon>
        <taxon>Streptophyta</taxon>
        <taxon>Embryophyta</taxon>
        <taxon>Tracheophyta</taxon>
        <taxon>Spermatophyta</taxon>
        <taxon>Magnoliopsida</taxon>
        <taxon>Liliopsida</taxon>
        <taxon>Arecaceae</taxon>
        <taxon>Arecoideae</taxon>
        <taxon>Cocoseae</taxon>
        <taxon>Elaeidinae</taxon>
        <taxon>Elaeis</taxon>
    </lineage>
</organism>
<dbReference type="RefSeq" id="XP_010918317.1">
    <property type="nucleotide sequence ID" value="XM_010920015.3"/>
</dbReference>
<dbReference type="GO" id="GO:0003723">
    <property type="term" value="F:RNA binding"/>
    <property type="evidence" value="ECO:0007669"/>
    <property type="project" value="UniProtKB-UniRule"/>
</dbReference>
<feature type="domain" description="RRM" evidence="4">
    <location>
        <begin position="377"/>
        <end position="461"/>
    </location>
</feature>
<dbReference type="PANTHER" id="PTHR21245">
    <property type="entry name" value="HETEROGENEOUS NUCLEAR RIBONUCLEOPROTEIN"/>
    <property type="match status" value="1"/>
</dbReference>
<evidence type="ECO:0000313" key="6">
    <source>
        <dbReference type="RefSeq" id="XP_010918317.1"/>
    </source>
</evidence>
<feature type="compositionally biased region" description="Acidic residues" evidence="3">
    <location>
        <begin position="194"/>
        <end position="260"/>
    </location>
</feature>
<feature type="domain" description="RRM" evidence="4">
    <location>
        <begin position="474"/>
        <end position="554"/>
    </location>
</feature>
<proteinExistence type="predicted"/>
<evidence type="ECO:0000256" key="1">
    <source>
        <dbReference type="ARBA" id="ARBA00022884"/>
    </source>
</evidence>
<feature type="compositionally biased region" description="Basic residues" evidence="3">
    <location>
        <begin position="559"/>
        <end position="571"/>
    </location>
</feature>
<sequence>MPPRAVKKAAAKRRAKTAAVSNPSPSVVEDEVVPMAEASPPPAENNPVADSAPVLTVKKEAVVEEFISSPAAVEAPLPSAKKYTEGDSAPVLTVKEEAVVEEFVAPPAAVEEGKAPKLGAQDEADATNAPEEAVMEEIEEVEAAEGTVEKVEVEVPVEKVVEEAILGNVQDFPGNQADAEEPLKVPGVSAEAKEPDDGDNQMDVEEVVEVEAVESEVEGADEEGDVGAGEDEDADGLNDADNSESYDDGEDNEEVEEEDPSLYMQADNEEIEEEEEEDPSLYMQATMTERKKQKEFEIFIGGLNKEAVEEDLIQVFGVFGEIQSVRIVRNPSTQKSKGFAFIRYASVEHAKKALAELKDGTEVRGKQVGISASQYNDTLYLGNICKTWTKDQVLETLKGYGIEQVEHILLPDDPNNEGKIKGFAFLEFNSHSDAMAAFQRLKKPDAVFGCDRSAKVAFAQTPMHPAEEVLLQVKTVFVESIPVSWDEEKIKELCKQYGEVEKVQLFRKFTTSKKKDFGFVEFTSRESAVACVEGINSAQLGEGEVKVKANLAKPLNKRRLAKQRARGGFKVKKNEEVTEEAGQSKKKKHSKSKEVLIKGKAQHKLKNVEGSKSSKFQGKVAKGKHGPRIRPAKGKRRGGRGMDSAINERPSKKSRKNRNFGNLHGRPSEGFGNQRYSYLGQPKVNHAVQPTTYAPRYAQAATSYQAYTYAEPSGSKVRQSDLEPHAGFIPAAKPVHYSYGYEQRRAGAYDNQARSGSDFAGAAPVTQTSYPGYSSYAGYEAGYAYPGNGAYGSSAYGRSAYAPHRTYY</sequence>
<dbReference type="KEGG" id="egu:105042717"/>
<keyword evidence="5" id="KW-1185">Reference proteome</keyword>
<protein>
    <submittedName>
        <fullName evidence="6">Nucleolin isoform X1</fullName>
    </submittedName>
</protein>
<dbReference type="InParanoid" id="A0A6I9R0B7"/>
<feature type="region of interest" description="Disordered" evidence="3">
    <location>
        <begin position="109"/>
        <end position="130"/>
    </location>
</feature>
<dbReference type="PROSITE" id="PS50102">
    <property type="entry name" value="RRM"/>
    <property type="match status" value="3"/>
</dbReference>
<dbReference type="Pfam" id="PF00076">
    <property type="entry name" value="RRM_1"/>
    <property type="match status" value="3"/>
</dbReference>
<dbReference type="SUPFAM" id="SSF54928">
    <property type="entry name" value="RNA-binding domain, RBD"/>
    <property type="match status" value="2"/>
</dbReference>